<dbReference type="AlphaFoldDB" id="A0A1I4XJ24"/>
<gene>
    <name evidence="1" type="ORF">SAMN05216289_11058</name>
</gene>
<dbReference type="OrthoDB" id="5292474at2"/>
<evidence type="ECO:0000313" key="2">
    <source>
        <dbReference type="Proteomes" id="UP000198575"/>
    </source>
</evidence>
<dbReference type="Pfam" id="PF11227">
    <property type="entry name" value="DUF3025"/>
    <property type="match status" value="1"/>
</dbReference>
<name>A0A1I4XJ24_9GAMM</name>
<keyword evidence="2" id="KW-1185">Reference proteome</keyword>
<accession>A0A1I4XJ24</accession>
<dbReference type="EMBL" id="FOVF01000010">
    <property type="protein sequence ID" value="SFN25867.1"/>
    <property type="molecule type" value="Genomic_DNA"/>
</dbReference>
<evidence type="ECO:0008006" key="3">
    <source>
        <dbReference type="Google" id="ProtNLM"/>
    </source>
</evidence>
<proteinExistence type="predicted"/>
<dbReference type="STRING" id="578942.SAMN05216289_11058"/>
<organism evidence="1 2">
    <name type="scientific">Dokdonella immobilis</name>
    <dbReference type="NCBI Taxonomy" id="578942"/>
    <lineage>
        <taxon>Bacteria</taxon>
        <taxon>Pseudomonadati</taxon>
        <taxon>Pseudomonadota</taxon>
        <taxon>Gammaproteobacteria</taxon>
        <taxon>Lysobacterales</taxon>
        <taxon>Rhodanobacteraceae</taxon>
        <taxon>Dokdonella</taxon>
    </lineage>
</organism>
<dbReference type="InterPro" id="IPR021390">
    <property type="entry name" value="DUF3025"/>
</dbReference>
<reference evidence="1 2" key="1">
    <citation type="submission" date="2016-10" db="EMBL/GenBank/DDBJ databases">
        <authorList>
            <person name="de Groot N.N."/>
        </authorList>
    </citation>
    <scope>NUCLEOTIDE SEQUENCE [LARGE SCALE GENOMIC DNA]</scope>
    <source>
        <strain evidence="1 2">CGMCC 1.7659</strain>
    </source>
</reference>
<dbReference type="Proteomes" id="UP000198575">
    <property type="component" value="Unassembled WGS sequence"/>
</dbReference>
<protein>
    <recommendedName>
        <fullName evidence="3">DUF3025 domain-containing protein</fullName>
    </recommendedName>
</protein>
<sequence length="282" mass="31788">MSDDPLKIPQSFVFDRPPLADWASEFASLSPGQRWPSIVELEELRVQRERSDGIPRPHFVAQSRALLADGLHYEERIRGGRVATREDNWHDLLNALVWLRYPRTKSALNEAQCVDIGRVGARQRTRAQCAMTHFDEAGAIVLCSDPELVALWDQHDWHGLFWRRRDAWNVRIAVLVFGHAILELALQAERFLVAKCIALAATAEQVARVAANTDEGHAMVDARVAAAIAAGTHLRDPQELRPLPLSGIPGWNPRSEDESFFADAPCFRPLRADRRYPQPDQA</sequence>
<dbReference type="RefSeq" id="WP_092407233.1">
    <property type="nucleotide sequence ID" value="NZ_FOVF01000010.1"/>
</dbReference>
<evidence type="ECO:0000313" key="1">
    <source>
        <dbReference type="EMBL" id="SFN25867.1"/>
    </source>
</evidence>